<name>A0ABW5JLB4_9BACT</name>
<evidence type="ECO:0000256" key="1">
    <source>
        <dbReference type="SAM" id="MobiDB-lite"/>
    </source>
</evidence>
<comment type="caution">
    <text evidence="2">The sequence shown here is derived from an EMBL/GenBank/DDBJ whole genome shotgun (WGS) entry which is preliminary data.</text>
</comment>
<dbReference type="Proteomes" id="UP001597460">
    <property type="component" value="Unassembled WGS sequence"/>
</dbReference>
<evidence type="ECO:0000313" key="3">
    <source>
        <dbReference type="Proteomes" id="UP001597460"/>
    </source>
</evidence>
<reference evidence="3" key="1">
    <citation type="journal article" date="2019" name="Int. J. Syst. Evol. Microbiol.">
        <title>The Global Catalogue of Microorganisms (GCM) 10K type strain sequencing project: providing services to taxonomists for standard genome sequencing and annotation.</title>
        <authorList>
            <consortium name="The Broad Institute Genomics Platform"/>
            <consortium name="The Broad Institute Genome Sequencing Center for Infectious Disease"/>
            <person name="Wu L."/>
            <person name="Ma J."/>
        </authorList>
    </citation>
    <scope>NUCLEOTIDE SEQUENCE [LARGE SCALE GENOMIC DNA]</scope>
    <source>
        <strain evidence="3">KCTC 52042</strain>
    </source>
</reference>
<feature type="region of interest" description="Disordered" evidence="1">
    <location>
        <begin position="53"/>
        <end position="86"/>
    </location>
</feature>
<gene>
    <name evidence="2" type="ORF">ACFSVN_10670</name>
</gene>
<protein>
    <recommendedName>
        <fullName evidence="4">Transposase</fullName>
    </recommendedName>
</protein>
<feature type="compositionally biased region" description="Polar residues" evidence="1">
    <location>
        <begin position="53"/>
        <end position="62"/>
    </location>
</feature>
<evidence type="ECO:0008006" key="4">
    <source>
        <dbReference type="Google" id="ProtNLM"/>
    </source>
</evidence>
<accession>A0ABW5JLB4</accession>
<keyword evidence="3" id="KW-1185">Reference proteome</keyword>
<evidence type="ECO:0000313" key="2">
    <source>
        <dbReference type="EMBL" id="MFD2532910.1"/>
    </source>
</evidence>
<sequence>MNINEIGYREKHPSSVCNTLKRCAFEFNIVNASRTSRTLEGLLDPVSKNFKSKISNQQNNGMKPSDGGIPKAIIYNHNNPVKQQLK</sequence>
<feature type="compositionally biased region" description="Polar residues" evidence="1">
    <location>
        <begin position="76"/>
        <end position="86"/>
    </location>
</feature>
<organism evidence="2 3">
    <name type="scientific">Gracilimonas halophila</name>
    <dbReference type="NCBI Taxonomy" id="1834464"/>
    <lineage>
        <taxon>Bacteria</taxon>
        <taxon>Pseudomonadati</taxon>
        <taxon>Balneolota</taxon>
        <taxon>Balneolia</taxon>
        <taxon>Balneolales</taxon>
        <taxon>Balneolaceae</taxon>
        <taxon>Gracilimonas</taxon>
    </lineage>
</organism>
<proteinExistence type="predicted"/>
<dbReference type="EMBL" id="JBHULI010000024">
    <property type="protein sequence ID" value="MFD2532910.1"/>
    <property type="molecule type" value="Genomic_DNA"/>
</dbReference>